<proteinExistence type="predicted"/>
<evidence type="ECO:0000256" key="1">
    <source>
        <dbReference type="SAM" id="Phobius"/>
    </source>
</evidence>
<name>A0A1Y2A8Z5_9PLEO</name>
<dbReference type="Pfam" id="PF12138">
    <property type="entry name" value="Spherulin4"/>
    <property type="match status" value="1"/>
</dbReference>
<keyword evidence="1" id="KW-1133">Transmembrane helix</keyword>
<sequence>MKGETPRAKRPRFLFIITAVAVLIIIAIVVPSAILLPRRKHHNKSEILLPLYIYPESNNTWKPLYDSVEEHTHLQFTVIINPNSGPGNSKYPNDQYSAEITKLNGYPNVKTVGYVRTGYATRNLTDVVAEVSTYAAWATKSNNLAMHGIFFDEAPHEYSADAVDFMQKANAAVKGASGLQGQKTIIHNPGVVPDARYHDPNTDISVIFEEAYAVWDSKLASIDAQPKNRSAYSIMVHSVPTLSMADLKKYVNELSNRAEHLFLTHNNEGVYESFGSQWANFTSVVPT</sequence>
<dbReference type="AlphaFoldDB" id="A0A1Y2A8Z5"/>
<accession>A0A1Y2A8Z5</accession>
<feature type="transmembrane region" description="Helical" evidence="1">
    <location>
        <begin position="12"/>
        <end position="36"/>
    </location>
</feature>
<dbReference type="EMBL" id="MCFA01000004">
    <property type="protein sequence ID" value="ORY18989.1"/>
    <property type="molecule type" value="Genomic_DNA"/>
</dbReference>
<protein>
    <submittedName>
        <fullName evidence="2">Spherulin 4-like cell surface protein</fullName>
    </submittedName>
</protein>
<dbReference type="InterPro" id="IPR021986">
    <property type="entry name" value="Spherulin4"/>
</dbReference>
<dbReference type="OrthoDB" id="5342184at2759"/>
<reference evidence="2 3" key="1">
    <citation type="submission" date="2016-07" db="EMBL/GenBank/DDBJ databases">
        <title>Pervasive Adenine N6-methylation of Active Genes in Fungi.</title>
        <authorList>
            <consortium name="DOE Joint Genome Institute"/>
            <person name="Mondo S.J."/>
            <person name="Dannebaum R.O."/>
            <person name="Kuo R.C."/>
            <person name="Labutti K."/>
            <person name="Haridas S."/>
            <person name="Kuo A."/>
            <person name="Salamov A."/>
            <person name="Ahrendt S.R."/>
            <person name="Lipzen A."/>
            <person name="Sullivan W."/>
            <person name="Andreopoulos W.B."/>
            <person name="Clum A."/>
            <person name="Lindquist E."/>
            <person name="Daum C."/>
            <person name="Ramamoorthy G.K."/>
            <person name="Gryganskyi A."/>
            <person name="Culley D."/>
            <person name="Magnuson J.K."/>
            <person name="James T.Y."/>
            <person name="O'Malley M.A."/>
            <person name="Stajich J.E."/>
            <person name="Spatafora J.W."/>
            <person name="Visel A."/>
            <person name="Grigoriev I.V."/>
        </authorList>
    </citation>
    <scope>NUCLEOTIDE SEQUENCE [LARGE SCALE GENOMIC DNA]</scope>
    <source>
        <strain evidence="2 3">CBS 115471</strain>
    </source>
</reference>
<dbReference type="Proteomes" id="UP000193144">
    <property type="component" value="Unassembled WGS sequence"/>
</dbReference>
<dbReference type="PANTHER" id="PTHR35040">
    <property type="match status" value="1"/>
</dbReference>
<dbReference type="STRING" id="1231657.A0A1Y2A8Z5"/>
<evidence type="ECO:0000313" key="2">
    <source>
        <dbReference type="EMBL" id="ORY18989.1"/>
    </source>
</evidence>
<keyword evidence="1" id="KW-0812">Transmembrane</keyword>
<evidence type="ECO:0000313" key="3">
    <source>
        <dbReference type="Proteomes" id="UP000193144"/>
    </source>
</evidence>
<comment type="caution">
    <text evidence="2">The sequence shown here is derived from an EMBL/GenBank/DDBJ whole genome shotgun (WGS) entry which is preliminary data.</text>
</comment>
<organism evidence="2 3">
    <name type="scientific">Clohesyomyces aquaticus</name>
    <dbReference type="NCBI Taxonomy" id="1231657"/>
    <lineage>
        <taxon>Eukaryota</taxon>
        <taxon>Fungi</taxon>
        <taxon>Dikarya</taxon>
        <taxon>Ascomycota</taxon>
        <taxon>Pezizomycotina</taxon>
        <taxon>Dothideomycetes</taxon>
        <taxon>Pleosporomycetidae</taxon>
        <taxon>Pleosporales</taxon>
        <taxon>Lindgomycetaceae</taxon>
        <taxon>Clohesyomyces</taxon>
    </lineage>
</organism>
<keyword evidence="3" id="KW-1185">Reference proteome</keyword>
<gene>
    <name evidence="2" type="ORF">BCR34DRAFT_609970</name>
</gene>
<dbReference type="PANTHER" id="PTHR35040:SF9">
    <property type="entry name" value="4-LIKE CELL SURFACE PROTEIN, PUTATIVE (AFU_ORTHOLOGUE AFUA_4G14080)-RELATED"/>
    <property type="match status" value="1"/>
</dbReference>
<keyword evidence="1" id="KW-0472">Membrane</keyword>